<dbReference type="InterPro" id="IPR011992">
    <property type="entry name" value="EF-hand-dom_pair"/>
</dbReference>
<dbReference type="CDD" id="cd00044">
    <property type="entry name" value="CysPc"/>
    <property type="match status" value="3"/>
</dbReference>
<dbReference type="InterPro" id="IPR018247">
    <property type="entry name" value="EF_Hand_1_Ca_BS"/>
</dbReference>
<feature type="domain" description="EF-hand" evidence="9">
    <location>
        <begin position="1225"/>
        <end position="1253"/>
    </location>
</feature>
<dbReference type="Gene3D" id="2.60.120.380">
    <property type="match status" value="3"/>
</dbReference>
<feature type="domain" description="EF-hand" evidence="9">
    <location>
        <begin position="509"/>
        <end position="544"/>
    </location>
</feature>
<dbReference type="Gene3D" id="1.10.238.10">
    <property type="entry name" value="EF-hand"/>
    <property type="match status" value="2"/>
</dbReference>
<name>A0ABQ8LV67_LABRO</name>
<dbReference type="SMART" id="SM00230">
    <property type="entry name" value="CysPc"/>
    <property type="match status" value="3"/>
</dbReference>
<dbReference type="PRINTS" id="PR00704">
    <property type="entry name" value="CALPAIN"/>
</dbReference>
<dbReference type="PROSITE" id="PS50203">
    <property type="entry name" value="CALPAIN_CAT"/>
    <property type="match status" value="3"/>
</dbReference>
<sequence length="1821" mass="209287">MCLKIINDRNMKGGMGSETNPLKFMDQDYDFLQDYCLKTRQRFVDEFFPPDPRSIGEGLLDPDVMARVEWKRPTVLYPNVAEFIVETVSRKLLVSGLCWGSDISNQFWRFGKWYDVVIDDKLPTYNGKLIFVRSKTYNEFWPALLEKAYAKVCGSYADMHTGRVSEALLDFTGGVHMHYELKTAPTDLWEIMLRAYQSEAIMGCETPPGNENRLPNGIVLGHAYTVTKVYQVMSGRDPVQLVRLFIPWGDSEWNGDWSDKMSMKDFLKTFDNMDICCTSPDFLEEQSACHWTSKHHHGSWVTGSTAGGCMNHPDTFCKNPQFWLRISELDKACEQGQKNVLVSLIQKPDKRHRRHAAHHGIGFCVFAMRSEGKFGSSFFSTRKPVVTSGHFQDARQVMKFFRLEPGEYLIVPSTYYPNKSGEFILSILCKNEIHIHSDTMRKWMKDQKLKLCFDNILISTKLLMLRNFNSFFMKTYLEVIKTLKDLAWNHVEFNVTGRLCGPEFIRLWNRIMTYKDIFYSMDSSKDGVLSLNELQNALEKTGLHLNEDILNLMFVRYGGASERISLEGFICLVMRLNCMARVFQRLCENGKITLDETKYRKIQVDFKMPPPAVPYGMCLKVVNDRNSKGGMGSETNPLRFMDQDYNFLQDYCLKTRQRFVDEFFPPDPRSIGEGLLDPDVMARVEWKRPMVLYPNAAEFVVETVSRKLLVSGLCWGSDISNQIITEGCSRWTVIQPQLYWFISLQGKFLSFFLFTHCSANVNLQFWRFGKWYDVVIDDKLPTYNGKLIFVRSKTYNEFWPALLEKAYAKVCGSYADMHSGRVSEALLDFTGGVHMHYELKTAPADLWEIMYRAYQSEVLMGCETPPGNENRLPNGIVLGHAYTITKVYQVMSGSNPVHLVRLFNPWGDSEWNGDWSDKMSMKDFVRTFDNMDICCICPDFLEEQSACHWTSKYHHGSWVTGSTAGGCMNHPDTFCKNPQFWLRISELDKACEQGQKNVLVSLIQTPDKRHRRRAAHHGIGFYVFAMRSEGKFGSSFFSTRKPVVTSGDFQDARQVMKFFRLEPGEYLIVPSTFHPNKSGEFILCILCKNEIHIQKDTERMEKDFLVDLLGGSEVKYTENVDERSKTRAQYFRQYSDQVQSLVCLLWKQYKVVDAEKLQQLLHENLLRGNKNTEGFGLDSCRSSAYICSCIVKKYVLALEIFHDCNNSSMLLEDFADQNFFVYGTDIFYSMDSSKDGVLSLNELQNALEKTGLHLNEDILNLMFVRYAGASEHISLEGFICLVMRLNCMARIFQRLCENGKITLDESEHHDMKTEHDEGSPTNPVRFLGQDYQKLLQKSLRSNKLYTDELFPPDSSSIGTLNKEADLDYNNIIWKRPAELVSPGKPFFTVDGMSRFDYEQGSKLGNCWFLASIGALTSKDEETSFMTKDMINQVIPAGQSFSNAYAGIFHFRFWRFGKWIDVVIDDLLPTIDDKLIFVGSKTSNEFWPALLEKAYAKVCGSYADLDGGFMSEALMDFTGGVHMEFVLNEAPAYLWDIMNRAAKSQTLMGCASYDGETREDLSSNGIVGGHAYTVTGVSTVMSEGNPVHLVRVLNPWGNTEWNGKWSDISSLWDTVSKEDLKCRENDENGEFWMSFEDFSRNFESLDICCLCPDFLDRSSGCHWKSQRNFGKWVAGTTAGGSMDNKDTFWKNPQFRVKIEELSKDCTHEEGAENILVSLMQNHEKRNRSSQKNFMIGFYVFKVKGENGKFSAEFFNDKMPVEMKSFQNLREVMGFFWLEPGEYLIVPCTENPGETASFVLSIFSKHETHFEYTEEDEDNEDDP</sequence>
<keyword evidence="4 7" id="KW-0378">Hydrolase</keyword>
<keyword evidence="6" id="KW-0106">Calcium</keyword>
<comment type="caution">
    <text evidence="7">Lacks conserved residue(s) required for the propagation of feature annotation.</text>
</comment>
<dbReference type="PROSITE" id="PS00018">
    <property type="entry name" value="EF_HAND_1"/>
    <property type="match status" value="2"/>
</dbReference>
<dbReference type="Pfam" id="PF01067">
    <property type="entry name" value="Calpain_III"/>
    <property type="match status" value="3"/>
</dbReference>
<feature type="domain" description="Calpain catalytic" evidence="8">
    <location>
        <begin position="42"/>
        <end position="329"/>
    </location>
</feature>
<keyword evidence="3" id="KW-0479">Metal-binding</keyword>
<proteinExistence type="inferred from homology"/>
<gene>
    <name evidence="10" type="ORF">H4Q32_011297</name>
</gene>
<evidence type="ECO:0000256" key="5">
    <source>
        <dbReference type="ARBA" id="ARBA00022807"/>
    </source>
</evidence>
<dbReference type="InterPro" id="IPR002048">
    <property type="entry name" value="EF_hand_dom"/>
</dbReference>
<dbReference type="InterPro" id="IPR022684">
    <property type="entry name" value="Calpain_cysteine_protease"/>
</dbReference>
<evidence type="ECO:0000256" key="6">
    <source>
        <dbReference type="ARBA" id="ARBA00022837"/>
    </source>
</evidence>
<dbReference type="Pfam" id="PF00648">
    <property type="entry name" value="Peptidase_C2"/>
    <property type="match status" value="3"/>
</dbReference>
<accession>A0ABQ8LV67</accession>
<reference evidence="10 11" key="1">
    <citation type="submission" date="2022-01" db="EMBL/GenBank/DDBJ databases">
        <title>A high-quality chromosome-level genome assembly of rohu carp, Labeo rohita.</title>
        <authorList>
            <person name="Arick M.A. II"/>
            <person name="Hsu C.-Y."/>
            <person name="Magbanua Z."/>
            <person name="Pechanova O."/>
            <person name="Grover C."/>
            <person name="Miller E."/>
            <person name="Thrash A."/>
            <person name="Ezzel L."/>
            <person name="Alam S."/>
            <person name="Benzie J."/>
            <person name="Hamilton M."/>
            <person name="Karsi A."/>
            <person name="Lawrence M.L."/>
            <person name="Peterson D.G."/>
        </authorList>
    </citation>
    <scope>NUCLEOTIDE SEQUENCE [LARGE SCALE GENOMIC DNA]</scope>
    <source>
        <strain evidence="11">BAU-BD-2019</strain>
        <tissue evidence="10">Blood</tissue>
    </source>
</reference>
<dbReference type="EMBL" id="JACTAM010000017">
    <property type="protein sequence ID" value="KAI2654550.1"/>
    <property type="molecule type" value="Genomic_DNA"/>
</dbReference>
<dbReference type="Gene3D" id="3.90.70.10">
    <property type="entry name" value="Cysteine proteinases"/>
    <property type="match status" value="3"/>
</dbReference>
<dbReference type="InterPro" id="IPR022683">
    <property type="entry name" value="Calpain_III"/>
</dbReference>
<dbReference type="PANTHER" id="PTHR10183">
    <property type="entry name" value="CALPAIN"/>
    <property type="match status" value="1"/>
</dbReference>
<dbReference type="InterPro" id="IPR001300">
    <property type="entry name" value="Peptidase_C2_calpain_cat"/>
</dbReference>
<dbReference type="CDD" id="cd00214">
    <property type="entry name" value="Calpain_III"/>
    <property type="match status" value="3"/>
</dbReference>
<evidence type="ECO:0000256" key="1">
    <source>
        <dbReference type="ARBA" id="ARBA00007623"/>
    </source>
</evidence>
<feature type="domain" description="Calpain catalytic" evidence="8">
    <location>
        <begin position="658"/>
        <end position="987"/>
    </location>
</feature>
<keyword evidence="5 7" id="KW-0788">Thiol protease</keyword>
<evidence type="ECO:0000256" key="4">
    <source>
        <dbReference type="ARBA" id="ARBA00022801"/>
    </source>
</evidence>
<evidence type="ECO:0000313" key="10">
    <source>
        <dbReference type="EMBL" id="KAI2654550.1"/>
    </source>
</evidence>
<dbReference type="Proteomes" id="UP000830375">
    <property type="component" value="Unassembled WGS sequence"/>
</dbReference>
<evidence type="ECO:0000256" key="2">
    <source>
        <dbReference type="ARBA" id="ARBA00022670"/>
    </source>
</evidence>
<dbReference type="SUPFAM" id="SSF47473">
    <property type="entry name" value="EF-hand"/>
    <property type="match status" value="2"/>
</dbReference>
<dbReference type="PROSITE" id="PS50222">
    <property type="entry name" value="EF_HAND_2"/>
    <property type="match status" value="2"/>
</dbReference>
<dbReference type="InterPro" id="IPR038765">
    <property type="entry name" value="Papain-like_cys_pep_sf"/>
</dbReference>
<feature type="domain" description="Calpain catalytic" evidence="8">
    <location>
        <begin position="1344"/>
        <end position="1650"/>
    </location>
</feature>
<evidence type="ECO:0000259" key="8">
    <source>
        <dbReference type="PROSITE" id="PS50203"/>
    </source>
</evidence>
<dbReference type="SUPFAM" id="SSF49758">
    <property type="entry name" value="Calpain large subunit, middle domain (domain III)"/>
    <property type="match status" value="3"/>
</dbReference>
<keyword evidence="11" id="KW-1185">Reference proteome</keyword>
<feature type="active site" evidence="7">
    <location>
        <position position="1593"/>
    </location>
</feature>
<evidence type="ECO:0000256" key="3">
    <source>
        <dbReference type="ARBA" id="ARBA00022723"/>
    </source>
</evidence>
<dbReference type="SUPFAM" id="SSF54001">
    <property type="entry name" value="Cysteine proteinases"/>
    <property type="match status" value="3"/>
</dbReference>
<evidence type="ECO:0000313" key="11">
    <source>
        <dbReference type="Proteomes" id="UP000830375"/>
    </source>
</evidence>
<organism evidence="10 11">
    <name type="scientific">Labeo rohita</name>
    <name type="common">Indian major carp</name>
    <name type="synonym">Cyprinus rohita</name>
    <dbReference type="NCBI Taxonomy" id="84645"/>
    <lineage>
        <taxon>Eukaryota</taxon>
        <taxon>Metazoa</taxon>
        <taxon>Chordata</taxon>
        <taxon>Craniata</taxon>
        <taxon>Vertebrata</taxon>
        <taxon>Euteleostomi</taxon>
        <taxon>Actinopterygii</taxon>
        <taxon>Neopterygii</taxon>
        <taxon>Teleostei</taxon>
        <taxon>Ostariophysi</taxon>
        <taxon>Cypriniformes</taxon>
        <taxon>Cyprinidae</taxon>
        <taxon>Labeoninae</taxon>
        <taxon>Labeonini</taxon>
        <taxon>Labeo</taxon>
    </lineage>
</organism>
<comment type="similarity">
    <text evidence="1">Belongs to the peptidase C2 family.</text>
</comment>
<dbReference type="InterPro" id="IPR022682">
    <property type="entry name" value="Calpain_domain_III"/>
</dbReference>
<evidence type="ECO:0000259" key="9">
    <source>
        <dbReference type="PROSITE" id="PS50222"/>
    </source>
</evidence>
<comment type="caution">
    <text evidence="10">The sequence shown here is derived from an EMBL/GenBank/DDBJ whole genome shotgun (WGS) entry which is preliminary data.</text>
</comment>
<dbReference type="InterPro" id="IPR033883">
    <property type="entry name" value="C2_III"/>
</dbReference>
<dbReference type="InterPro" id="IPR036213">
    <property type="entry name" value="Calpain_III_sf"/>
</dbReference>
<dbReference type="SMART" id="SM00720">
    <property type="entry name" value="calpain_III"/>
    <property type="match status" value="3"/>
</dbReference>
<feature type="active site" evidence="7">
    <location>
        <position position="1406"/>
    </location>
</feature>
<feature type="active site" evidence="7">
    <location>
        <position position="1569"/>
    </location>
</feature>
<keyword evidence="2 7" id="KW-0645">Protease</keyword>
<dbReference type="PANTHER" id="PTHR10183:SF302">
    <property type="entry name" value="CALPAIN-14"/>
    <property type="match status" value="1"/>
</dbReference>
<protein>
    <submittedName>
        <fullName evidence="10">Calpain-1 catalytic subunit</fullName>
    </submittedName>
</protein>
<evidence type="ECO:0000256" key="7">
    <source>
        <dbReference type="PROSITE-ProRule" id="PRU00239"/>
    </source>
</evidence>